<keyword evidence="2" id="KW-1185">Reference proteome</keyword>
<proteinExistence type="predicted"/>
<dbReference type="AlphaFoldDB" id="A0A1I2K8F3"/>
<sequence length="49" mass="5300">MLSGNHCRRIEDGYFDLGFPIAGGLTAHGMALESRLHASRILAESEAMP</sequence>
<dbReference type="RefSeq" id="WP_159431160.1">
    <property type="nucleotide sequence ID" value="NZ_FOOC01000012.1"/>
</dbReference>
<dbReference type="Proteomes" id="UP000199771">
    <property type="component" value="Unassembled WGS sequence"/>
</dbReference>
<dbReference type="EMBL" id="FOOC01000012">
    <property type="protein sequence ID" value="SFF61156.1"/>
    <property type="molecule type" value="Genomic_DNA"/>
</dbReference>
<evidence type="ECO:0000313" key="2">
    <source>
        <dbReference type="Proteomes" id="UP000199771"/>
    </source>
</evidence>
<name>A0A1I2K8F3_9GAMM</name>
<gene>
    <name evidence="1" type="ORF">SAMN04488120_11243</name>
</gene>
<organism evidence="1 2">
    <name type="scientific">Fontimonas thermophila</name>
    <dbReference type="NCBI Taxonomy" id="1076937"/>
    <lineage>
        <taxon>Bacteria</taxon>
        <taxon>Pseudomonadati</taxon>
        <taxon>Pseudomonadota</taxon>
        <taxon>Gammaproteobacteria</taxon>
        <taxon>Nevskiales</taxon>
        <taxon>Nevskiaceae</taxon>
        <taxon>Fontimonas</taxon>
    </lineage>
</organism>
<evidence type="ECO:0000313" key="1">
    <source>
        <dbReference type="EMBL" id="SFF61156.1"/>
    </source>
</evidence>
<accession>A0A1I2K8F3</accession>
<protein>
    <submittedName>
        <fullName evidence="1">Uncharacterized protein</fullName>
    </submittedName>
</protein>
<reference evidence="1 2" key="1">
    <citation type="submission" date="2016-10" db="EMBL/GenBank/DDBJ databases">
        <authorList>
            <person name="de Groot N.N."/>
        </authorList>
    </citation>
    <scope>NUCLEOTIDE SEQUENCE [LARGE SCALE GENOMIC DNA]</scope>
    <source>
        <strain evidence="1 2">DSM 23609</strain>
    </source>
</reference>